<dbReference type="GO" id="GO:0006749">
    <property type="term" value="P:glutathione metabolic process"/>
    <property type="evidence" value="ECO:0007669"/>
    <property type="project" value="TreeGrafter"/>
</dbReference>
<dbReference type="SUPFAM" id="SSF52833">
    <property type="entry name" value="Thioredoxin-like"/>
    <property type="match status" value="1"/>
</dbReference>
<feature type="domain" description="GST N-terminal" evidence="1">
    <location>
        <begin position="9"/>
        <end position="93"/>
    </location>
</feature>
<dbReference type="GO" id="GO:0004364">
    <property type="term" value="F:glutathione transferase activity"/>
    <property type="evidence" value="ECO:0007669"/>
    <property type="project" value="TreeGrafter"/>
</dbReference>
<dbReference type="PANTHER" id="PTHR42673">
    <property type="entry name" value="MALEYLACETOACETATE ISOMERASE"/>
    <property type="match status" value="1"/>
</dbReference>
<dbReference type="Pfam" id="PF13409">
    <property type="entry name" value="GST_N_2"/>
    <property type="match status" value="1"/>
</dbReference>
<dbReference type="PANTHER" id="PTHR42673:SF4">
    <property type="entry name" value="MALEYLACETOACETATE ISOMERASE"/>
    <property type="match status" value="1"/>
</dbReference>
<sequence length="237" mass="27079">MAKVTIYDLMIAEPDQPVSPFSARTRISLNIKGIPQETKWLAYFDLHDQVPKITKLDKRPLVPVIEDGFHGNHVVDDSFNIARYLDEAFPDTPKLFDPEHEGQLRFLEQFVLVNLIEPSLKLTILNLVKDLRTQEEKDWFRKDRETKFGITLEEFAGKEQDAIAHLQTSAALFDHTLRLSPFLNGQKIGYLDVIVAAAYAPLKLGRPDVFEAALLDVVPGSDAIRQWWIRLEPFTAL</sequence>
<dbReference type="InterPro" id="IPR004045">
    <property type="entry name" value="Glutathione_S-Trfase_N"/>
</dbReference>
<comment type="caution">
    <text evidence="2">The sequence shown here is derived from an EMBL/GenBank/DDBJ whole genome shotgun (WGS) entry which is preliminary data.</text>
</comment>
<dbReference type="GO" id="GO:0016034">
    <property type="term" value="F:maleylacetoacetate isomerase activity"/>
    <property type="evidence" value="ECO:0007669"/>
    <property type="project" value="TreeGrafter"/>
</dbReference>
<dbReference type="PROSITE" id="PS50404">
    <property type="entry name" value="GST_NTER"/>
    <property type="match status" value="1"/>
</dbReference>
<dbReference type="InterPro" id="IPR054416">
    <property type="entry name" value="GST_UstS-like_C"/>
</dbReference>
<dbReference type="Gene3D" id="1.20.1050.10">
    <property type="match status" value="1"/>
</dbReference>
<evidence type="ECO:0000259" key="1">
    <source>
        <dbReference type="PROSITE" id="PS50404"/>
    </source>
</evidence>
<accession>A0A1X2GMA4</accession>
<dbReference type="EMBL" id="MCGT01000009">
    <property type="protein sequence ID" value="ORX57041.1"/>
    <property type="molecule type" value="Genomic_DNA"/>
</dbReference>
<dbReference type="OrthoDB" id="4951845at2759"/>
<name>A0A1X2GMA4_9FUNG</name>
<dbReference type="Gene3D" id="3.40.30.10">
    <property type="entry name" value="Glutaredoxin"/>
    <property type="match status" value="1"/>
</dbReference>
<gene>
    <name evidence="2" type="ORF">DM01DRAFT_1334593</name>
</gene>
<evidence type="ECO:0000313" key="2">
    <source>
        <dbReference type="EMBL" id="ORX57041.1"/>
    </source>
</evidence>
<reference evidence="2 3" key="1">
    <citation type="submission" date="2016-07" db="EMBL/GenBank/DDBJ databases">
        <title>Pervasive Adenine N6-methylation of Active Genes in Fungi.</title>
        <authorList>
            <consortium name="DOE Joint Genome Institute"/>
            <person name="Mondo S.J."/>
            <person name="Dannebaum R.O."/>
            <person name="Kuo R.C."/>
            <person name="Labutti K."/>
            <person name="Haridas S."/>
            <person name="Kuo A."/>
            <person name="Salamov A."/>
            <person name="Ahrendt S.R."/>
            <person name="Lipzen A."/>
            <person name="Sullivan W."/>
            <person name="Andreopoulos W.B."/>
            <person name="Clum A."/>
            <person name="Lindquist E."/>
            <person name="Daum C."/>
            <person name="Ramamoorthy G.K."/>
            <person name="Gryganskyi A."/>
            <person name="Culley D."/>
            <person name="Magnuson J.K."/>
            <person name="James T.Y."/>
            <person name="O'Malley M.A."/>
            <person name="Stajich J.E."/>
            <person name="Spatafora J.W."/>
            <person name="Visel A."/>
            <person name="Grigoriev I.V."/>
        </authorList>
    </citation>
    <scope>NUCLEOTIDE SEQUENCE [LARGE SCALE GENOMIC DNA]</scope>
    <source>
        <strain evidence="2 3">NRRL 3301</strain>
    </source>
</reference>
<organism evidence="2 3">
    <name type="scientific">Hesseltinella vesiculosa</name>
    <dbReference type="NCBI Taxonomy" id="101127"/>
    <lineage>
        <taxon>Eukaryota</taxon>
        <taxon>Fungi</taxon>
        <taxon>Fungi incertae sedis</taxon>
        <taxon>Mucoromycota</taxon>
        <taxon>Mucoromycotina</taxon>
        <taxon>Mucoromycetes</taxon>
        <taxon>Mucorales</taxon>
        <taxon>Cunninghamellaceae</taxon>
        <taxon>Hesseltinella</taxon>
    </lineage>
</organism>
<keyword evidence="3" id="KW-1185">Reference proteome</keyword>
<evidence type="ECO:0000313" key="3">
    <source>
        <dbReference type="Proteomes" id="UP000242146"/>
    </source>
</evidence>
<dbReference type="STRING" id="101127.A0A1X2GMA4"/>
<dbReference type="Pfam" id="PF22041">
    <property type="entry name" value="GST_C_7"/>
    <property type="match status" value="1"/>
</dbReference>
<dbReference type="InterPro" id="IPR036249">
    <property type="entry name" value="Thioredoxin-like_sf"/>
</dbReference>
<dbReference type="AlphaFoldDB" id="A0A1X2GMA4"/>
<dbReference type="GO" id="GO:0006559">
    <property type="term" value="P:L-phenylalanine catabolic process"/>
    <property type="evidence" value="ECO:0007669"/>
    <property type="project" value="TreeGrafter"/>
</dbReference>
<dbReference type="Proteomes" id="UP000242146">
    <property type="component" value="Unassembled WGS sequence"/>
</dbReference>
<proteinExistence type="predicted"/>
<protein>
    <recommendedName>
        <fullName evidence="1">GST N-terminal domain-containing protein</fullName>
    </recommendedName>
</protein>